<dbReference type="Pfam" id="PF05477">
    <property type="entry name" value="SURF2"/>
    <property type="match status" value="1"/>
</dbReference>
<protein>
    <submittedName>
        <fullName evidence="3">Uncharacterized protein LOC104593059 isoform X1</fullName>
    </submittedName>
</protein>
<dbReference type="PANTHER" id="PTHR47854">
    <property type="entry name" value="SURFEIT LOCUS PROTEIN 2 (SURF2)"/>
    <property type="match status" value="1"/>
</dbReference>
<dbReference type="AlphaFoldDB" id="A0A1U7ZQM2"/>
<reference evidence="3" key="1">
    <citation type="submission" date="2025-08" db="UniProtKB">
        <authorList>
            <consortium name="RefSeq"/>
        </authorList>
    </citation>
    <scope>IDENTIFICATION</scope>
</reference>
<accession>A0A1U7ZQM2</accession>
<dbReference type="KEGG" id="nnu:104593059"/>
<feature type="compositionally biased region" description="Basic and acidic residues" evidence="1">
    <location>
        <begin position="215"/>
        <end position="224"/>
    </location>
</feature>
<feature type="compositionally biased region" description="Acidic residues" evidence="1">
    <location>
        <begin position="200"/>
        <end position="214"/>
    </location>
</feature>
<feature type="compositionally biased region" description="Basic and acidic residues" evidence="1">
    <location>
        <begin position="153"/>
        <end position="167"/>
    </location>
</feature>
<dbReference type="InParanoid" id="A0A1U7ZQM2"/>
<organism evidence="2 3">
    <name type="scientific">Nelumbo nucifera</name>
    <name type="common">Sacred lotus</name>
    <dbReference type="NCBI Taxonomy" id="4432"/>
    <lineage>
        <taxon>Eukaryota</taxon>
        <taxon>Viridiplantae</taxon>
        <taxon>Streptophyta</taxon>
        <taxon>Embryophyta</taxon>
        <taxon>Tracheophyta</taxon>
        <taxon>Spermatophyta</taxon>
        <taxon>Magnoliopsida</taxon>
        <taxon>Proteales</taxon>
        <taxon>Nelumbonaceae</taxon>
        <taxon>Nelumbo</taxon>
    </lineage>
</organism>
<dbReference type="Proteomes" id="UP000189703">
    <property type="component" value="Unplaced"/>
</dbReference>
<evidence type="ECO:0000256" key="1">
    <source>
        <dbReference type="SAM" id="MobiDB-lite"/>
    </source>
</evidence>
<dbReference type="RefSeq" id="XP_010251029.1">
    <property type="nucleotide sequence ID" value="XM_010252727.2"/>
</dbReference>
<dbReference type="PANTHER" id="PTHR47854:SF1">
    <property type="entry name" value="SURFEIT LOCUS PROTEIN 2 (SURF2)"/>
    <property type="match status" value="1"/>
</dbReference>
<dbReference type="InterPro" id="IPR008833">
    <property type="entry name" value="Surf2"/>
</dbReference>
<keyword evidence="2" id="KW-1185">Reference proteome</keyword>
<proteinExistence type="predicted"/>
<gene>
    <name evidence="3" type="primary">LOC104593059</name>
</gene>
<evidence type="ECO:0000313" key="2">
    <source>
        <dbReference type="Proteomes" id="UP000189703"/>
    </source>
</evidence>
<dbReference type="OrthoDB" id="127285at2759"/>
<name>A0A1U7ZQM2_NELNU</name>
<feature type="region of interest" description="Disordered" evidence="1">
    <location>
        <begin position="118"/>
        <end position="255"/>
    </location>
</feature>
<dbReference type="GeneID" id="104593059"/>
<evidence type="ECO:0000313" key="3">
    <source>
        <dbReference type="RefSeq" id="XP_010251029.1"/>
    </source>
</evidence>
<dbReference type="OMA" id="NDRWHSS"/>
<dbReference type="eggNOG" id="ENOG502QRC9">
    <property type="taxonomic scope" value="Eukaryota"/>
</dbReference>
<dbReference type="FunCoup" id="A0A1U7ZQM2">
    <property type="interactions" value="525"/>
</dbReference>
<sequence length="255" mass="28454">MATAEKKKKKNKVKEGHNLLGSPTFEELENGRFKCLETGHELAAKDKESYSQSKRCRLGLIDAALSQKKPPLNMFKQDPLCRSKLICKLTGDTVNKSEEHIWKHINGKRFLHKLEQKEAENPTSNGMAVEDAKQLPRKLSKPSASGLKKDRKKGVQKDDSQEIRPIDDGNLVEPDFWTPPVGSRWDFDDGGDRWGSGTDSEQESDGGDIVADEDGGIKAEELSTRTKRMSIEVGPSSFASRKKKSKTISTQEKCP</sequence>